<dbReference type="RefSeq" id="WP_085933130.1">
    <property type="nucleotide sequence ID" value="NZ_FUWJ01000001.1"/>
</dbReference>
<sequence length="323" mass="33857">MSEWCGWPVVSETTAWEAAQQILAEAELSDGLPLVPPTQKRLEAMVAGIAQRSESHGSMPPMFGDITPETVAYQCVIAGCRPAELPVVLAAAQATLEPDFNLLGIATTTGTACVALCVHGPLARQLGVNSGTNCLGPGNRANACIGRALQLCIRNIGGARSDIGDMATMGQPGKYTFCFAERSDGPLPTLTARHGLGSDASAITVMGISGTAEVLPGDGEGATPEAILSPIVAGMRAAIIMSGMSRKNERGEQVFLLPLEMAEKIARHDGWDVGRIQRYVFEEGQGVARAPDAIHPIVTGGAGYKMTYLPIWGGGSQMVMRKL</sequence>
<keyword evidence="2" id="KW-1185">Reference proteome</keyword>
<protein>
    <submittedName>
        <fullName evidence="1">Uncharacterized protein</fullName>
    </submittedName>
</protein>
<dbReference type="OrthoDB" id="7345755at2"/>
<gene>
    <name evidence="1" type="ORF">SAMN02745126_01505</name>
</gene>
<organism evidence="1 2">
    <name type="scientific">Enhydrobacter aerosaccus</name>
    <dbReference type="NCBI Taxonomy" id="225324"/>
    <lineage>
        <taxon>Bacteria</taxon>
        <taxon>Pseudomonadati</taxon>
        <taxon>Pseudomonadota</taxon>
        <taxon>Alphaproteobacteria</taxon>
        <taxon>Hyphomicrobiales</taxon>
        <taxon>Enhydrobacter</taxon>
    </lineage>
</organism>
<dbReference type="STRING" id="225324.SAMN02745126_01505"/>
<name>A0A1T4LED5_9HYPH</name>
<reference evidence="2" key="1">
    <citation type="submission" date="2017-02" db="EMBL/GenBank/DDBJ databases">
        <authorList>
            <person name="Varghese N."/>
            <person name="Submissions S."/>
        </authorList>
    </citation>
    <scope>NUCLEOTIDE SEQUENCE [LARGE SCALE GENOMIC DNA]</scope>
    <source>
        <strain evidence="2">ATCC 27094</strain>
    </source>
</reference>
<accession>A0A1T4LED5</accession>
<dbReference type="AlphaFoldDB" id="A0A1T4LED5"/>
<dbReference type="EMBL" id="FUWJ01000001">
    <property type="protein sequence ID" value="SJZ52981.1"/>
    <property type="molecule type" value="Genomic_DNA"/>
</dbReference>
<proteinExistence type="predicted"/>
<evidence type="ECO:0000313" key="2">
    <source>
        <dbReference type="Proteomes" id="UP000190092"/>
    </source>
</evidence>
<dbReference type="Proteomes" id="UP000190092">
    <property type="component" value="Unassembled WGS sequence"/>
</dbReference>
<evidence type="ECO:0000313" key="1">
    <source>
        <dbReference type="EMBL" id="SJZ52981.1"/>
    </source>
</evidence>